<dbReference type="SUPFAM" id="SSF81301">
    <property type="entry name" value="Nucleotidyltransferase"/>
    <property type="match status" value="1"/>
</dbReference>
<reference evidence="2" key="2">
    <citation type="submission" date="2025-09" db="UniProtKB">
        <authorList>
            <consortium name="Ensembl"/>
        </authorList>
    </citation>
    <scope>IDENTIFICATION</scope>
</reference>
<dbReference type="InterPro" id="IPR043519">
    <property type="entry name" value="NT_sf"/>
</dbReference>
<dbReference type="GO" id="GO:0005654">
    <property type="term" value="C:nucleoplasm"/>
    <property type="evidence" value="ECO:0007669"/>
    <property type="project" value="TreeGrafter"/>
</dbReference>
<evidence type="ECO:0000313" key="2">
    <source>
        <dbReference type="Ensembl" id="ENSTMTP00000005758.1"/>
    </source>
</evidence>
<dbReference type="GO" id="GO:0051607">
    <property type="term" value="P:defense response to virus"/>
    <property type="evidence" value="ECO:0007669"/>
    <property type="project" value="TreeGrafter"/>
</dbReference>
<dbReference type="Gene3D" id="3.30.460.10">
    <property type="entry name" value="Beta Polymerase, domain 2"/>
    <property type="match status" value="1"/>
</dbReference>
<dbReference type="PANTHER" id="PTHR11258:SF4">
    <property type="entry name" value="2'-5'-OLIGOADENYLATE SYNTHASE 3"/>
    <property type="match status" value="1"/>
</dbReference>
<dbReference type="AlphaFoldDB" id="A0A674ICB7"/>
<evidence type="ECO:0000313" key="3">
    <source>
        <dbReference type="Proteomes" id="UP000472274"/>
    </source>
</evidence>
<dbReference type="GO" id="GO:0003725">
    <property type="term" value="F:double-stranded RNA binding"/>
    <property type="evidence" value="ECO:0007669"/>
    <property type="project" value="TreeGrafter"/>
</dbReference>
<accession>A0A674ICB7</accession>
<dbReference type="Ensembl" id="ENSTMTT00000005950.1">
    <property type="protein sequence ID" value="ENSTMTP00000005758.1"/>
    <property type="gene ID" value="ENSTMTG00000004272.1"/>
</dbReference>
<dbReference type="PANTHER" id="PTHR11258">
    <property type="entry name" value="2-5 OLIGOADENYLATE SYNTHETASE"/>
    <property type="match status" value="1"/>
</dbReference>
<keyword evidence="3" id="KW-1185">Reference proteome</keyword>
<protein>
    <submittedName>
        <fullName evidence="2">Uncharacterized protein</fullName>
    </submittedName>
</protein>
<reference evidence="2" key="1">
    <citation type="submission" date="2025-08" db="UniProtKB">
        <authorList>
            <consortium name="Ensembl"/>
        </authorList>
    </citation>
    <scope>IDENTIFICATION</scope>
</reference>
<name>A0A674ICB7_9SAUR</name>
<sequence>MLEKCQQQRHFEVFIEQSRWPNPRVLSFMMSSKTLNESIEFDVLPAYNALSSGAKPPSQVYEELIQSCSRGGRVLHLLHRAAAGFRGGSPHQSEKPDPPGEILVQAARPSIQRVPGKGGIPAPPVRAGAPVCLRMGAGQQGSSFRHGRGLPDGAGADPAVQAALCLLDHQLQLCGRGPGRVPAPPAPESQAHHPGPGRSDGDRGGGEPLGPAGTGG</sequence>
<dbReference type="GO" id="GO:0045071">
    <property type="term" value="P:negative regulation of viral genome replication"/>
    <property type="evidence" value="ECO:0007669"/>
    <property type="project" value="TreeGrafter"/>
</dbReference>
<dbReference type="GO" id="GO:0001730">
    <property type="term" value="F:2'-5'-oligoadenylate synthetase activity"/>
    <property type="evidence" value="ECO:0007669"/>
    <property type="project" value="TreeGrafter"/>
</dbReference>
<dbReference type="Proteomes" id="UP000472274">
    <property type="component" value="Unplaced"/>
</dbReference>
<organism evidence="2 3">
    <name type="scientific">Terrapene triunguis</name>
    <name type="common">Three-toed box turtle</name>
    <dbReference type="NCBI Taxonomy" id="2587831"/>
    <lineage>
        <taxon>Eukaryota</taxon>
        <taxon>Metazoa</taxon>
        <taxon>Chordata</taxon>
        <taxon>Craniata</taxon>
        <taxon>Vertebrata</taxon>
        <taxon>Euteleostomi</taxon>
        <taxon>Archelosauria</taxon>
        <taxon>Testudinata</taxon>
        <taxon>Testudines</taxon>
        <taxon>Cryptodira</taxon>
        <taxon>Durocryptodira</taxon>
        <taxon>Testudinoidea</taxon>
        <taxon>Emydidae</taxon>
        <taxon>Terrapene</taxon>
    </lineage>
</organism>
<proteinExistence type="predicted"/>
<feature type="compositionally biased region" description="Gly residues" evidence="1">
    <location>
        <begin position="206"/>
        <end position="216"/>
    </location>
</feature>
<dbReference type="InParanoid" id="A0A674ICB7"/>
<evidence type="ECO:0000256" key="1">
    <source>
        <dbReference type="SAM" id="MobiDB-lite"/>
    </source>
</evidence>
<dbReference type="GO" id="GO:0005829">
    <property type="term" value="C:cytosol"/>
    <property type="evidence" value="ECO:0007669"/>
    <property type="project" value="TreeGrafter"/>
</dbReference>
<feature type="region of interest" description="Disordered" evidence="1">
    <location>
        <begin position="176"/>
        <end position="216"/>
    </location>
</feature>
<dbReference type="GO" id="GO:0016020">
    <property type="term" value="C:membrane"/>
    <property type="evidence" value="ECO:0007669"/>
    <property type="project" value="TreeGrafter"/>
</dbReference>